<feature type="region of interest" description="Disordered" evidence="1">
    <location>
        <begin position="112"/>
        <end position="131"/>
    </location>
</feature>
<dbReference type="Proteomes" id="UP000693970">
    <property type="component" value="Unassembled WGS sequence"/>
</dbReference>
<feature type="transmembrane region" description="Helical" evidence="2">
    <location>
        <begin position="499"/>
        <end position="520"/>
    </location>
</feature>
<dbReference type="AlphaFoldDB" id="A0A9K3KWZ2"/>
<dbReference type="EMBL" id="JAGRRH010000018">
    <property type="protein sequence ID" value="KAG7351545.1"/>
    <property type="molecule type" value="Genomic_DNA"/>
</dbReference>
<feature type="region of interest" description="Disordered" evidence="1">
    <location>
        <begin position="20"/>
        <end position="52"/>
    </location>
</feature>
<keyword evidence="2" id="KW-0472">Membrane</keyword>
<feature type="region of interest" description="Disordered" evidence="1">
    <location>
        <begin position="68"/>
        <end position="103"/>
    </location>
</feature>
<protein>
    <submittedName>
        <fullName evidence="3">Uncharacterized protein</fullName>
    </submittedName>
</protein>
<evidence type="ECO:0000313" key="3">
    <source>
        <dbReference type="EMBL" id="KAG7351545.1"/>
    </source>
</evidence>
<feature type="transmembrane region" description="Helical" evidence="2">
    <location>
        <begin position="436"/>
        <end position="453"/>
    </location>
</feature>
<evidence type="ECO:0000313" key="4">
    <source>
        <dbReference type="Proteomes" id="UP000693970"/>
    </source>
</evidence>
<feature type="compositionally biased region" description="Low complexity" evidence="1">
    <location>
        <begin position="115"/>
        <end position="131"/>
    </location>
</feature>
<keyword evidence="4" id="KW-1185">Reference proteome</keyword>
<keyword evidence="2" id="KW-1133">Transmembrane helix</keyword>
<keyword evidence="2" id="KW-0812">Transmembrane</keyword>
<gene>
    <name evidence="3" type="ORF">IV203_010905</name>
</gene>
<dbReference type="OrthoDB" id="42679at2759"/>
<organism evidence="3 4">
    <name type="scientific">Nitzschia inconspicua</name>
    <dbReference type="NCBI Taxonomy" id="303405"/>
    <lineage>
        <taxon>Eukaryota</taxon>
        <taxon>Sar</taxon>
        <taxon>Stramenopiles</taxon>
        <taxon>Ochrophyta</taxon>
        <taxon>Bacillariophyta</taxon>
        <taxon>Bacillariophyceae</taxon>
        <taxon>Bacillariophycidae</taxon>
        <taxon>Bacillariales</taxon>
        <taxon>Bacillariaceae</taxon>
        <taxon>Nitzschia</taxon>
    </lineage>
</organism>
<feature type="transmembrane region" description="Helical" evidence="2">
    <location>
        <begin position="532"/>
        <end position="550"/>
    </location>
</feature>
<name>A0A9K3KWZ2_9STRA</name>
<reference evidence="3" key="1">
    <citation type="journal article" date="2021" name="Sci. Rep.">
        <title>Diploid genomic architecture of Nitzschia inconspicua, an elite biomass production diatom.</title>
        <authorList>
            <person name="Oliver A."/>
            <person name="Podell S."/>
            <person name="Pinowska A."/>
            <person name="Traller J.C."/>
            <person name="Smith S.R."/>
            <person name="McClure R."/>
            <person name="Beliaev A."/>
            <person name="Bohutskyi P."/>
            <person name="Hill E.A."/>
            <person name="Rabines A."/>
            <person name="Zheng H."/>
            <person name="Allen L.Z."/>
            <person name="Kuo A."/>
            <person name="Grigoriev I.V."/>
            <person name="Allen A.E."/>
            <person name="Hazlebeck D."/>
            <person name="Allen E.E."/>
        </authorList>
    </citation>
    <scope>NUCLEOTIDE SEQUENCE</scope>
    <source>
        <strain evidence="3">Hildebrandi</strain>
    </source>
</reference>
<comment type="caution">
    <text evidence="3">The sequence shown here is derived from an EMBL/GenBank/DDBJ whole genome shotgun (WGS) entry which is preliminary data.</text>
</comment>
<evidence type="ECO:0000256" key="2">
    <source>
        <dbReference type="SAM" id="Phobius"/>
    </source>
</evidence>
<evidence type="ECO:0000256" key="1">
    <source>
        <dbReference type="SAM" id="MobiDB-lite"/>
    </source>
</evidence>
<reference evidence="3" key="2">
    <citation type="submission" date="2021-04" db="EMBL/GenBank/DDBJ databases">
        <authorList>
            <person name="Podell S."/>
        </authorList>
    </citation>
    <scope>NUCLEOTIDE SEQUENCE</scope>
    <source>
        <strain evidence="3">Hildebrandi</strain>
    </source>
</reference>
<sequence length="574" mass="64400">MSFHGGYGGEQAQSYFLERQNSHHQHRHSLGQRNNRNDNPKHGVVNKTPLASNVIRKSSSNVTFVSTISTSSNLREDEENPSSVPTTISDEQDGESKPLLFSSSPSTDQLLFYGSSNRISPSASSSTSQPTQQRTIRFQVVVWNIGKLDVVSGSIPMTFRVSLFWNDILPMDEDCDGIGGGTTDADDDTTSLASNSNSTFMRSNNSTVWKMHGRNKAIMHHFGSNNSNQLVPPASNSRGNSITNNSVLDVPPLSILNVATFETIGGAEIDCLDTNERLFRWTAMYRATVLQSDVDVEHFPHDLHDVQLKLAILSHRSKNRTWDSAVWKLALATEADSQYSTRIPHGMIVDQVKIPGFAFNRQRGLQFEFCPLQYGSTNASFRPSLIKKETKTSKMDVGTDSVVEASSDNQNIHHPDYFLRVSVTVLRESGYYDQNIVPLVALLNVVAVSVLTFQDSDFFYRALITLNIAFVEMSIRMTADSHLPSVGYQIRLQRILNEWFVILMMLVLEGMVVFVMRTYLDIDESYTKALDWITAISALGHNMSTVLAYYRSKKRARNQLDHGFNTEKERKKSL</sequence>
<proteinExistence type="predicted"/>
<accession>A0A9K3KWZ2</accession>